<protein>
    <submittedName>
        <fullName evidence="1">Uncharacterized protein</fullName>
    </submittedName>
</protein>
<accession>A0A1S0U6G5</accession>
<dbReference type="RefSeq" id="XP_020303332.1">
    <property type="nucleotide sequence ID" value="XM_020446309.1"/>
</dbReference>
<dbReference type="AlphaFoldDB" id="A0A1S0U6G5"/>
<dbReference type="GeneID" id="9940789"/>
<sequence length="133" mass="15114">MSDLSKLDNETDRLLQASRIRLIMREMSPCIAKRAIEYRNDPSNSKSLLDVLEPICRCFESIALEAVSLADNGNVYLLKDPIHGRSVYEVSGTHSQCTYTCLPLINYCQCSQFLQGVIKRQRSFTVSSMLNYL</sequence>
<dbReference type="EMBL" id="JH712461">
    <property type="protein sequence ID" value="EFO25087.2"/>
    <property type="molecule type" value="Genomic_DNA"/>
</dbReference>
<proteinExistence type="predicted"/>
<dbReference type="InParanoid" id="A0A1S0U6G5"/>
<name>A0A1S0U6G5_LOALO</name>
<evidence type="ECO:0000313" key="1">
    <source>
        <dbReference type="EMBL" id="EFO25087.2"/>
    </source>
</evidence>
<dbReference type="CTD" id="9940789"/>
<organism evidence="1">
    <name type="scientific">Loa loa</name>
    <name type="common">Eye worm</name>
    <name type="synonym">Filaria loa</name>
    <dbReference type="NCBI Taxonomy" id="7209"/>
    <lineage>
        <taxon>Eukaryota</taxon>
        <taxon>Metazoa</taxon>
        <taxon>Ecdysozoa</taxon>
        <taxon>Nematoda</taxon>
        <taxon>Chromadorea</taxon>
        <taxon>Rhabditida</taxon>
        <taxon>Spirurina</taxon>
        <taxon>Spiruromorpha</taxon>
        <taxon>Filarioidea</taxon>
        <taxon>Onchocercidae</taxon>
        <taxon>Loa</taxon>
    </lineage>
</organism>
<dbReference type="KEGG" id="loa:LOAG_03397"/>
<dbReference type="OMA" id="THHAEND"/>
<gene>
    <name evidence="1" type="ORF">LOAG_03397</name>
</gene>
<reference evidence="1" key="1">
    <citation type="submission" date="2012-04" db="EMBL/GenBank/DDBJ databases">
        <title>The Genome Sequence of Loa loa.</title>
        <authorList>
            <consortium name="The Broad Institute Genome Sequencing Platform"/>
            <consortium name="Broad Institute Genome Sequencing Center for Infectious Disease"/>
            <person name="Nutman T.B."/>
            <person name="Fink D.L."/>
            <person name="Russ C."/>
            <person name="Young S."/>
            <person name="Zeng Q."/>
            <person name="Gargeya S."/>
            <person name="Alvarado L."/>
            <person name="Berlin A."/>
            <person name="Chapman S.B."/>
            <person name="Chen Z."/>
            <person name="Freedman E."/>
            <person name="Gellesch M."/>
            <person name="Goldberg J."/>
            <person name="Griggs A."/>
            <person name="Gujja S."/>
            <person name="Heilman E.R."/>
            <person name="Heiman D."/>
            <person name="Howarth C."/>
            <person name="Mehta T."/>
            <person name="Neiman D."/>
            <person name="Pearson M."/>
            <person name="Roberts A."/>
            <person name="Saif S."/>
            <person name="Shea T."/>
            <person name="Shenoy N."/>
            <person name="Sisk P."/>
            <person name="Stolte C."/>
            <person name="Sykes S."/>
            <person name="White J."/>
            <person name="Yandava C."/>
            <person name="Haas B."/>
            <person name="Henn M.R."/>
            <person name="Nusbaum C."/>
            <person name="Birren B."/>
        </authorList>
    </citation>
    <scope>NUCLEOTIDE SEQUENCE [LARGE SCALE GENOMIC DNA]</scope>
</reference>